<dbReference type="SMART" id="SM00409">
    <property type="entry name" value="IG"/>
    <property type="match status" value="3"/>
</dbReference>
<dbReference type="SUPFAM" id="SSF48726">
    <property type="entry name" value="Immunoglobulin"/>
    <property type="match status" value="2"/>
</dbReference>
<keyword evidence="4" id="KW-0325">Glycoprotein</keyword>
<evidence type="ECO:0000259" key="8">
    <source>
        <dbReference type="PROSITE" id="PS50835"/>
    </source>
</evidence>
<dbReference type="Gene3D" id="2.60.40.10">
    <property type="entry name" value="Immunoglobulins"/>
    <property type="match status" value="4"/>
</dbReference>
<gene>
    <name evidence="10" type="ORF">MCOR_43800</name>
</gene>
<feature type="compositionally biased region" description="Low complexity" evidence="6">
    <location>
        <begin position="656"/>
        <end position="680"/>
    </location>
</feature>
<keyword evidence="3" id="KW-1015">Disulfide bond</keyword>
<feature type="domain" description="Fibronectin type-III" evidence="9">
    <location>
        <begin position="471"/>
        <end position="572"/>
    </location>
</feature>
<feature type="domain" description="Ig-like" evidence="8">
    <location>
        <begin position="246"/>
        <end position="329"/>
    </location>
</feature>
<dbReference type="PANTHER" id="PTHR11640">
    <property type="entry name" value="NEPHRIN"/>
    <property type="match status" value="1"/>
</dbReference>
<evidence type="ECO:0000256" key="7">
    <source>
        <dbReference type="SAM" id="Phobius"/>
    </source>
</evidence>
<dbReference type="EMBL" id="CACVKT020007783">
    <property type="protein sequence ID" value="CAC5410627.1"/>
    <property type="molecule type" value="Genomic_DNA"/>
</dbReference>
<dbReference type="InterPro" id="IPR007110">
    <property type="entry name" value="Ig-like_dom"/>
</dbReference>
<dbReference type="PROSITE" id="PS50835">
    <property type="entry name" value="IG_LIKE"/>
    <property type="match status" value="2"/>
</dbReference>
<dbReference type="CDD" id="cd00063">
    <property type="entry name" value="FN3"/>
    <property type="match status" value="1"/>
</dbReference>
<dbReference type="InterPro" id="IPR003961">
    <property type="entry name" value="FN3_dom"/>
</dbReference>
<evidence type="ECO:0000256" key="6">
    <source>
        <dbReference type="SAM" id="MobiDB-lite"/>
    </source>
</evidence>
<dbReference type="GO" id="GO:0005886">
    <property type="term" value="C:plasma membrane"/>
    <property type="evidence" value="ECO:0007669"/>
    <property type="project" value="TreeGrafter"/>
</dbReference>
<dbReference type="GO" id="GO:0098609">
    <property type="term" value="P:cell-cell adhesion"/>
    <property type="evidence" value="ECO:0007669"/>
    <property type="project" value="TreeGrafter"/>
</dbReference>
<evidence type="ECO:0000256" key="2">
    <source>
        <dbReference type="ARBA" id="ARBA00023136"/>
    </source>
</evidence>
<evidence type="ECO:0008006" key="12">
    <source>
        <dbReference type="Google" id="ProtNLM"/>
    </source>
</evidence>
<reference evidence="10 11" key="1">
    <citation type="submission" date="2020-06" db="EMBL/GenBank/DDBJ databases">
        <authorList>
            <person name="Li R."/>
            <person name="Bekaert M."/>
        </authorList>
    </citation>
    <scope>NUCLEOTIDE SEQUENCE [LARGE SCALE GENOMIC DNA]</scope>
    <source>
        <strain evidence="11">wild</strain>
    </source>
</reference>
<evidence type="ECO:0000256" key="4">
    <source>
        <dbReference type="ARBA" id="ARBA00023180"/>
    </source>
</evidence>
<dbReference type="GO" id="GO:0005911">
    <property type="term" value="C:cell-cell junction"/>
    <property type="evidence" value="ECO:0007669"/>
    <property type="project" value="TreeGrafter"/>
</dbReference>
<keyword evidence="5" id="KW-0393">Immunoglobulin domain</keyword>
<dbReference type="Proteomes" id="UP000507470">
    <property type="component" value="Unassembled WGS sequence"/>
</dbReference>
<comment type="subcellular location">
    <subcellularLocation>
        <location evidence="1">Membrane</location>
        <topology evidence="1">Single-pass type I membrane protein</topology>
    </subcellularLocation>
</comment>
<evidence type="ECO:0000256" key="1">
    <source>
        <dbReference type="ARBA" id="ARBA00004479"/>
    </source>
</evidence>
<keyword evidence="7" id="KW-0812">Transmembrane</keyword>
<dbReference type="GO" id="GO:0050839">
    <property type="term" value="F:cell adhesion molecule binding"/>
    <property type="evidence" value="ECO:0007669"/>
    <property type="project" value="TreeGrafter"/>
</dbReference>
<protein>
    <recommendedName>
        <fullName evidence="12">NCAM</fullName>
    </recommendedName>
</protein>
<dbReference type="InterPro" id="IPR003599">
    <property type="entry name" value="Ig_sub"/>
</dbReference>
<evidence type="ECO:0000313" key="10">
    <source>
        <dbReference type="EMBL" id="CAC5410627.1"/>
    </source>
</evidence>
<keyword evidence="2 7" id="KW-0472">Membrane</keyword>
<evidence type="ECO:0000313" key="11">
    <source>
        <dbReference type="Proteomes" id="UP000507470"/>
    </source>
</evidence>
<name>A0A6J8DSC9_MYTCO</name>
<dbReference type="InterPro" id="IPR036179">
    <property type="entry name" value="Ig-like_dom_sf"/>
</dbReference>
<proteinExistence type="predicted"/>
<dbReference type="SUPFAM" id="SSF49265">
    <property type="entry name" value="Fibronectin type III"/>
    <property type="match status" value="1"/>
</dbReference>
<evidence type="ECO:0000256" key="3">
    <source>
        <dbReference type="ARBA" id="ARBA00023157"/>
    </source>
</evidence>
<dbReference type="InterPro" id="IPR013783">
    <property type="entry name" value="Ig-like_fold"/>
</dbReference>
<dbReference type="SMART" id="SM00408">
    <property type="entry name" value="IGc2"/>
    <property type="match status" value="2"/>
</dbReference>
<dbReference type="InterPro" id="IPR051275">
    <property type="entry name" value="Cell_adhesion_signaling"/>
</dbReference>
<feature type="transmembrane region" description="Helical" evidence="7">
    <location>
        <begin position="579"/>
        <end position="600"/>
    </location>
</feature>
<dbReference type="OrthoDB" id="6282755at2759"/>
<dbReference type="PROSITE" id="PS50853">
    <property type="entry name" value="FN3"/>
    <property type="match status" value="1"/>
</dbReference>
<accession>A0A6J8DSC9</accession>
<organism evidence="10 11">
    <name type="scientific">Mytilus coruscus</name>
    <name type="common">Sea mussel</name>
    <dbReference type="NCBI Taxonomy" id="42192"/>
    <lineage>
        <taxon>Eukaryota</taxon>
        <taxon>Metazoa</taxon>
        <taxon>Spiralia</taxon>
        <taxon>Lophotrochozoa</taxon>
        <taxon>Mollusca</taxon>
        <taxon>Bivalvia</taxon>
        <taxon>Autobranchia</taxon>
        <taxon>Pteriomorphia</taxon>
        <taxon>Mytilida</taxon>
        <taxon>Mytiloidea</taxon>
        <taxon>Mytilidae</taxon>
        <taxon>Mytilinae</taxon>
        <taxon>Mytilus</taxon>
    </lineage>
</organism>
<sequence length="727" mass="81438">MLIFSRNTASSSSSLIDIGNIMKFKNDKNTIAQRFQKYVYADQQLYVSLGSTIEIKCPNRSITSKTAWFGRKGISQISEGPYLNENVNDSRFSITGIFKLGQYNLRISDVKIEDFGIYVCTKVLQDITFEFRVNLTSIKLPSDLNIYSLVGKSSKTIRNHFQKTTKVTGRENETIMLHCNLSSGLPKEDLMWSYRDHTLKCGGSDSIDLIVKLKPSDSGIYACIVNSSILEAPLVRTIAVTVLYRPRVSINIEGSSNVIEGNAIVLYCNTESNPKEVNISLYKRELQGDIEVGTGAKLQINVITRRDSGLYVCIAANTIGKGLSETSITVMYALDVTIQYQNITKANGVRKLQSNPSGAPEMYMFYDWEHRSEYGDHIRFITGSKDGILQFPASKYPYQDNGFYTCTASNKIPHKNGMTRQSGLVYLNVKGMPVFTAENKQDFYGILDITVNVFSHPEYSEMLIQNQNGVPKRPINVSVCTVEDNIIVKWVCNFDGGFQQTFFSKVREKSSDDWTTIHVPSMNCSTNSTLLWTLYNQKPHTTYMFLVYSQNKIGKSYRSEEKSVFLGGMKQNSVQVTTVLVSVVLTICLALLIAIILICWKMKKRGIDMNVSRDYIEDQSHYDEIEVHEMNDVSTDLRSSSSSIVINIPVIGSTYSGSSSTHSSQSSEVVSSSSETGTHTTDPKDIYNGSYQALVGSTSQQIQVSQSFEGLERETILEHSVIQNHQV</sequence>
<dbReference type="InterPro" id="IPR003598">
    <property type="entry name" value="Ig_sub2"/>
</dbReference>
<dbReference type="PANTHER" id="PTHR11640:SF164">
    <property type="entry name" value="MAM DOMAIN-CONTAINING GLYCOSYLPHOSPHATIDYLINOSITOL ANCHOR PROTEIN 1"/>
    <property type="match status" value="1"/>
</dbReference>
<feature type="domain" description="Ig-like" evidence="8">
    <location>
        <begin position="141"/>
        <end position="241"/>
    </location>
</feature>
<evidence type="ECO:0000259" key="9">
    <source>
        <dbReference type="PROSITE" id="PS50853"/>
    </source>
</evidence>
<dbReference type="Pfam" id="PF13927">
    <property type="entry name" value="Ig_3"/>
    <property type="match status" value="1"/>
</dbReference>
<dbReference type="InterPro" id="IPR036116">
    <property type="entry name" value="FN3_sf"/>
</dbReference>
<evidence type="ECO:0000256" key="5">
    <source>
        <dbReference type="ARBA" id="ARBA00023319"/>
    </source>
</evidence>
<feature type="region of interest" description="Disordered" evidence="6">
    <location>
        <begin position="656"/>
        <end position="687"/>
    </location>
</feature>
<dbReference type="AlphaFoldDB" id="A0A6J8DSC9"/>
<keyword evidence="11" id="KW-1185">Reference proteome</keyword>
<keyword evidence="7" id="KW-1133">Transmembrane helix</keyword>